<evidence type="ECO:0000313" key="1">
    <source>
        <dbReference type="EMBL" id="KAJ7568684.1"/>
    </source>
</evidence>
<dbReference type="EMBL" id="CM055092">
    <property type="protein sequence ID" value="KAJ7568684.1"/>
    <property type="molecule type" value="Genomic_DNA"/>
</dbReference>
<comment type="caution">
    <text evidence="1">The sequence shown here is derived from an EMBL/GenBank/DDBJ whole genome shotgun (WGS) entry which is preliminary data.</text>
</comment>
<gene>
    <name evidence="1" type="ORF">O6H91_01G044000</name>
</gene>
<organism evidence="1 2">
    <name type="scientific">Diphasiastrum complanatum</name>
    <name type="common">Issler's clubmoss</name>
    <name type="synonym">Lycopodium complanatum</name>
    <dbReference type="NCBI Taxonomy" id="34168"/>
    <lineage>
        <taxon>Eukaryota</taxon>
        <taxon>Viridiplantae</taxon>
        <taxon>Streptophyta</taxon>
        <taxon>Embryophyta</taxon>
        <taxon>Tracheophyta</taxon>
        <taxon>Lycopodiopsida</taxon>
        <taxon>Lycopodiales</taxon>
        <taxon>Lycopodiaceae</taxon>
        <taxon>Lycopodioideae</taxon>
        <taxon>Diphasiastrum</taxon>
    </lineage>
</organism>
<evidence type="ECO:0000313" key="2">
    <source>
        <dbReference type="Proteomes" id="UP001162992"/>
    </source>
</evidence>
<reference evidence="2" key="1">
    <citation type="journal article" date="2024" name="Proc. Natl. Acad. Sci. U.S.A.">
        <title>Extraordinary preservation of gene collinearity over three hundred million years revealed in homosporous lycophytes.</title>
        <authorList>
            <person name="Li C."/>
            <person name="Wickell D."/>
            <person name="Kuo L.Y."/>
            <person name="Chen X."/>
            <person name="Nie B."/>
            <person name="Liao X."/>
            <person name="Peng D."/>
            <person name="Ji J."/>
            <person name="Jenkins J."/>
            <person name="Williams M."/>
            <person name="Shu S."/>
            <person name="Plott C."/>
            <person name="Barry K."/>
            <person name="Rajasekar S."/>
            <person name="Grimwood J."/>
            <person name="Han X."/>
            <person name="Sun S."/>
            <person name="Hou Z."/>
            <person name="He W."/>
            <person name="Dai G."/>
            <person name="Sun C."/>
            <person name="Schmutz J."/>
            <person name="Leebens-Mack J.H."/>
            <person name="Li F.W."/>
            <person name="Wang L."/>
        </authorList>
    </citation>
    <scope>NUCLEOTIDE SEQUENCE [LARGE SCALE GENOMIC DNA]</scope>
    <source>
        <strain evidence="2">cv. PW_Plant_1</strain>
    </source>
</reference>
<accession>A0ACC2EQC5</accession>
<dbReference type="Proteomes" id="UP001162992">
    <property type="component" value="Chromosome 1"/>
</dbReference>
<sequence length="749" mass="81532">MCGMLATFGIGMSCCIASRIVILLLVLSLIAFCTDALSYRTNHESAAVYQSGLFTIDPRSVPNNADCQDVCLDPYTSKPDGTPCGCVIPIRVGLEFSIPLYALFPLVSELSDELASGTYLSQSQVRIIGANAMSEDVDKTQVTANLMPLGETFDKAAAAQIAQRFWTHQVAINEALFGNYSVLFVHYPVAFSSSSAGLPLSPPSQGSSGGYVEEPSASERVPSDQPSVSAIGNESSQIGSAIIAAISIASSLAASCILLFVWVILIKCCHKRPVPENKSALTLFTAKKLGTGSTSSNINSTSMSLRLDAELSLLLSSVKTFSVRDLKKATSHFSFENIIGEGGFGRVYQGTLKDGTQVAVKVLTRGDKESGHEFKAEVEMLSRLHHDNLVKLLGICMERHARCLVYELIQNRTLEWHLHGPNKSSAPLKWQARLKIALGSARALAYLHEDSNPRVIHRDFKASNILLEDDCTPRVSDFGLAKFASSEAGNHVSTRVMGTFGYVAPEYAMTGHLLVKSDVYSYGVVLLELLSGRRPVDMSKLPGQENLVTWARSLLTTSKDGLEVLVDPALRKSITLDAFAEVAAIALRCVEPEVSQRPFMSEVVQSLEKIYNDFDNANDEDLFVKESSGGLSSPKDEVLSISSESQDNGHQNVSDNISSSSIDYEICPPNPIFFQRPFSASAISSNSGWLMDEFSGSFRSHNASCPLKGARSKPLWYRLRHPTRGTTSEQGTPIYQDTEENRHYSDGWS</sequence>
<protein>
    <submittedName>
        <fullName evidence="1">Uncharacterized protein</fullName>
    </submittedName>
</protein>
<keyword evidence="2" id="KW-1185">Reference proteome</keyword>
<proteinExistence type="predicted"/>
<name>A0ACC2EQC5_DIPCM</name>